<evidence type="ECO:0000313" key="2">
    <source>
        <dbReference type="Proteomes" id="UP000198362"/>
    </source>
</evidence>
<organism evidence="1 2">
    <name type="scientific">Asanoa hainanensis</name>
    <dbReference type="NCBI Taxonomy" id="560556"/>
    <lineage>
        <taxon>Bacteria</taxon>
        <taxon>Bacillati</taxon>
        <taxon>Actinomycetota</taxon>
        <taxon>Actinomycetes</taxon>
        <taxon>Micromonosporales</taxon>
        <taxon>Micromonosporaceae</taxon>
        <taxon>Asanoa</taxon>
    </lineage>
</organism>
<dbReference type="CDD" id="cd09176">
    <property type="entry name" value="PLDc_unchar6"/>
    <property type="match status" value="1"/>
</dbReference>
<accession>A0A239IXE4</accession>
<dbReference type="InterPro" id="IPR059166">
    <property type="entry name" value="PLD-like_cat"/>
</dbReference>
<dbReference type="EMBL" id="FZPH01000002">
    <property type="protein sequence ID" value="SNS98446.1"/>
    <property type="molecule type" value="Genomic_DNA"/>
</dbReference>
<dbReference type="AlphaFoldDB" id="A0A239IXE4"/>
<dbReference type="RefSeq" id="WP_089245803.1">
    <property type="nucleotide sequence ID" value="NZ_FZPH01000002.1"/>
</dbReference>
<evidence type="ECO:0000313" key="1">
    <source>
        <dbReference type="EMBL" id="SNS98446.1"/>
    </source>
</evidence>
<protein>
    <recommendedName>
        <fullName evidence="3">PLD-like domain-containing protein</fullName>
    </recommendedName>
</protein>
<keyword evidence="2" id="KW-1185">Reference proteome</keyword>
<evidence type="ECO:0008006" key="3">
    <source>
        <dbReference type="Google" id="ProtNLM"/>
    </source>
</evidence>
<dbReference type="Gene3D" id="3.30.870.10">
    <property type="entry name" value="Endonuclease Chain A"/>
    <property type="match status" value="1"/>
</dbReference>
<gene>
    <name evidence="1" type="ORF">SAMN05421812_102625</name>
</gene>
<name>A0A239IXE4_9ACTN</name>
<dbReference type="Proteomes" id="UP000198362">
    <property type="component" value="Unassembled WGS sequence"/>
</dbReference>
<sequence>MSAGDERIWQQVRTLIHGAADNVQLIAPFIKLDVFRAVLSATPTSVQRIDCVTRWSAAEVAAGVSDPEIIYLVREDQRLRVRLCHNLHAKLFLADTAGLAGSANMTRKAFGTAPKPNLELLVEVGADHPEIQYLLQYIELTAVPATEIMAIAIREQAKLLQETEGTAIIIPGDDAPPAAWYPSTRRPDRLYAVYLGKADASPAVRDGCVRDLAFLGVPPGLDEAAFNDAVRERLGAIPEVRGLLKGERLTNLDIQLSIGNRIGLGSSEARRVAETIAEWLKYFDHFYMDVATWELRPGQEHM</sequence>
<proteinExistence type="predicted"/>
<dbReference type="OrthoDB" id="4752397at2"/>
<reference evidence="1 2" key="1">
    <citation type="submission" date="2017-06" db="EMBL/GenBank/DDBJ databases">
        <authorList>
            <person name="Kim H.J."/>
            <person name="Triplett B.A."/>
        </authorList>
    </citation>
    <scope>NUCLEOTIDE SEQUENCE [LARGE SCALE GENOMIC DNA]</scope>
    <source>
        <strain evidence="1 2">CGMCC 4.5593</strain>
    </source>
</reference>